<name>A0AA85KQL3_TRIRE</name>
<keyword evidence="4" id="KW-1015">Disulfide bond</keyword>
<dbReference type="PROSITE" id="PS00134">
    <property type="entry name" value="TRYPSIN_HIS"/>
    <property type="match status" value="1"/>
</dbReference>
<organism evidence="9 10">
    <name type="scientific">Trichobilharzia regenti</name>
    <name type="common">Nasal bird schistosome</name>
    <dbReference type="NCBI Taxonomy" id="157069"/>
    <lineage>
        <taxon>Eukaryota</taxon>
        <taxon>Metazoa</taxon>
        <taxon>Spiralia</taxon>
        <taxon>Lophotrochozoa</taxon>
        <taxon>Platyhelminthes</taxon>
        <taxon>Trematoda</taxon>
        <taxon>Digenea</taxon>
        <taxon>Strigeidida</taxon>
        <taxon>Schistosomatoidea</taxon>
        <taxon>Schistosomatidae</taxon>
        <taxon>Trichobilharzia</taxon>
    </lineage>
</organism>
<evidence type="ECO:0000313" key="9">
    <source>
        <dbReference type="Proteomes" id="UP000050795"/>
    </source>
</evidence>
<keyword evidence="3 6" id="KW-0720">Serine protease</keyword>
<dbReference type="SMART" id="SM00042">
    <property type="entry name" value="CUB"/>
    <property type="match status" value="1"/>
</dbReference>
<dbReference type="SMART" id="SM00020">
    <property type="entry name" value="Tryp_SPc"/>
    <property type="match status" value="1"/>
</dbReference>
<keyword evidence="1 6" id="KW-0645">Protease</keyword>
<evidence type="ECO:0000256" key="4">
    <source>
        <dbReference type="ARBA" id="ARBA00023157"/>
    </source>
</evidence>
<reference evidence="9" key="1">
    <citation type="submission" date="2022-06" db="EMBL/GenBank/DDBJ databases">
        <authorList>
            <person name="Berger JAMES D."/>
            <person name="Berger JAMES D."/>
        </authorList>
    </citation>
    <scope>NUCLEOTIDE SEQUENCE [LARGE SCALE GENOMIC DNA]</scope>
</reference>
<evidence type="ECO:0000313" key="10">
    <source>
        <dbReference type="WBParaSite" id="TREG1_99500.1"/>
    </source>
</evidence>
<evidence type="ECO:0000256" key="2">
    <source>
        <dbReference type="ARBA" id="ARBA00022801"/>
    </source>
</evidence>
<dbReference type="InterPro" id="IPR000859">
    <property type="entry name" value="CUB_dom"/>
</dbReference>
<evidence type="ECO:0000256" key="1">
    <source>
        <dbReference type="ARBA" id="ARBA00022670"/>
    </source>
</evidence>
<dbReference type="GO" id="GO:0006508">
    <property type="term" value="P:proteolysis"/>
    <property type="evidence" value="ECO:0007669"/>
    <property type="project" value="UniProtKB-KW"/>
</dbReference>
<dbReference type="CDD" id="cd00041">
    <property type="entry name" value="CUB"/>
    <property type="match status" value="1"/>
</dbReference>
<dbReference type="WBParaSite" id="TREG1_99500.1">
    <property type="protein sequence ID" value="TREG1_99500.1"/>
    <property type="gene ID" value="TREG1_99500"/>
</dbReference>
<dbReference type="InterPro" id="IPR009003">
    <property type="entry name" value="Peptidase_S1_PA"/>
</dbReference>
<dbReference type="InterPro" id="IPR001254">
    <property type="entry name" value="Trypsin_dom"/>
</dbReference>
<dbReference type="PRINTS" id="PR00722">
    <property type="entry name" value="CHYMOTRYPSIN"/>
</dbReference>
<dbReference type="PROSITE" id="PS50240">
    <property type="entry name" value="TRYPSIN_DOM"/>
    <property type="match status" value="1"/>
</dbReference>
<feature type="domain" description="Peptidase S1" evidence="8">
    <location>
        <begin position="196"/>
        <end position="436"/>
    </location>
</feature>
<dbReference type="FunFam" id="2.40.10.10:FF:000003">
    <property type="entry name" value="Transmembrane serine protease 3"/>
    <property type="match status" value="1"/>
</dbReference>
<dbReference type="CDD" id="cd00190">
    <property type="entry name" value="Tryp_SPc"/>
    <property type="match status" value="1"/>
</dbReference>
<proteinExistence type="predicted"/>
<dbReference type="AlphaFoldDB" id="A0AA85KQL3"/>
<keyword evidence="2 6" id="KW-0378">Hydrolase</keyword>
<dbReference type="Pfam" id="PF00431">
    <property type="entry name" value="CUB"/>
    <property type="match status" value="1"/>
</dbReference>
<feature type="domain" description="CUB" evidence="7">
    <location>
        <begin position="40"/>
        <end position="154"/>
    </location>
</feature>
<evidence type="ECO:0000256" key="3">
    <source>
        <dbReference type="ARBA" id="ARBA00022825"/>
    </source>
</evidence>
<dbReference type="Pfam" id="PF00089">
    <property type="entry name" value="Trypsin"/>
    <property type="match status" value="1"/>
</dbReference>
<dbReference type="Gene3D" id="2.60.120.290">
    <property type="entry name" value="Spermadhesin, CUB domain"/>
    <property type="match status" value="1"/>
</dbReference>
<dbReference type="InterPro" id="IPR043504">
    <property type="entry name" value="Peptidase_S1_PA_chymotrypsin"/>
</dbReference>
<keyword evidence="9" id="KW-1185">Reference proteome</keyword>
<dbReference type="InterPro" id="IPR001314">
    <property type="entry name" value="Peptidase_S1A"/>
</dbReference>
<reference evidence="10" key="2">
    <citation type="submission" date="2023-11" db="UniProtKB">
        <authorList>
            <consortium name="WormBaseParasite"/>
        </authorList>
    </citation>
    <scope>IDENTIFICATION</scope>
</reference>
<dbReference type="PROSITE" id="PS01180">
    <property type="entry name" value="CUB"/>
    <property type="match status" value="1"/>
</dbReference>
<dbReference type="PANTHER" id="PTHR24252:SF10">
    <property type="entry name" value="SERINE PROTEASE 56"/>
    <property type="match status" value="1"/>
</dbReference>
<dbReference type="InterPro" id="IPR033116">
    <property type="entry name" value="TRYPSIN_SER"/>
</dbReference>
<evidence type="ECO:0008006" key="11">
    <source>
        <dbReference type="Google" id="ProtNLM"/>
    </source>
</evidence>
<dbReference type="Proteomes" id="UP000050795">
    <property type="component" value="Unassembled WGS sequence"/>
</dbReference>
<dbReference type="InterPro" id="IPR035914">
    <property type="entry name" value="Sperma_CUB_dom_sf"/>
</dbReference>
<accession>A0AA85KQL3</accession>
<dbReference type="SUPFAM" id="SSF49854">
    <property type="entry name" value="Spermadhesin, CUB domain"/>
    <property type="match status" value="1"/>
</dbReference>
<dbReference type="InterPro" id="IPR018114">
    <property type="entry name" value="TRYPSIN_HIS"/>
</dbReference>
<dbReference type="PANTHER" id="PTHR24252">
    <property type="entry name" value="ACROSIN-RELATED"/>
    <property type="match status" value="1"/>
</dbReference>
<sequence>MNRKVFRLNTIIMNKYCLSTIVISLLFSIEYCHTDMISSCSQPLVHFNLSGKITSHHEYGVSDYAPNLYCIYQIQAPINHKIIIQIVELDLEESNGCIFDYLLITNQYYDNIYTYCGQRKSPNPVEISDSLAVIIFVTDDGNNGNGFLLKYEIQEKEDLKPNSFYSCGIAPQPTSYHQSIDHNDNDVAEYKIHPRIFGGQITASGQWPWMASIREKNQFRCGASLIDSNWLLTAAHCFPKKLNLSDWQVYVGDNYIEWIDEQEITFNIRNLLIHPNYSLHQLYDYDFALIQTDLPIQYSTKRRPVCLLNSTTTLTRDQLADCYIAGWGSSEDSPVSNALRHLNIPLLSLNECNQTEVYKGKITETMICAGYLIGGKDACKGDSGGPLMCQLKNNTVYQIWYQIGVVSFGKSCAASGTPGVYSNVTFAIDWIYSVIHP</sequence>
<dbReference type="PROSITE" id="PS00135">
    <property type="entry name" value="TRYPSIN_SER"/>
    <property type="match status" value="1"/>
</dbReference>
<comment type="caution">
    <text evidence="5">Lacks conserved residue(s) required for the propagation of feature annotation.</text>
</comment>
<dbReference type="GO" id="GO:0004252">
    <property type="term" value="F:serine-type endopeptidase activity"/>
    <property type="evidence" value="ECO:0007669"/>
    <property type="project" value="InterPro"/>
</dbReference>
<protein>
    <recommendedName>
        <fullName evidence="11">CUB domain-containing protein</fullName>
    </recommendedName>
</protein>
<evidence type="ECO:0000256" key="5">
    <source>
        <dbReference type="PROSITE-ProRule" id="PRU00059"/>
    </source>
</evidence>
<dbReference type="Gene3D" id="2.40.10.10">
    <property type="entry name" value="Trypsin-like serine proteases"/>
    <property type="match status" value="1"/>
</dbReference>
<evidence type="ECO:0000259" key="7">
    <source>
        <dbReference type="PROSITE" id="PS01180"/>
    </source>
</evidence>
<evidence type="ECO:0000259" key="8">
    <source>
        <dbReference type="PROSITE" id="PS50240"/>
    </source>
</evidence>
<dbReference type="SUPFAM" id="SSF50494">
    <property type="entry name" value="Trypsin-like serine proteases"/>
    <property type="match status" value="1"/>
</dbReference>
<evidence type="ECO:0000256" key="6">
    <source>
        <dbReference type="RuleBase" id="RU363034"/>
    </source>
</evidence>